<dbReference type="AlphaFoldDB" id="A0A1G9ZXB4"/>
<dbReference type="PANTHER" id="PTHR41521">
    <property type="match status" value="1"/>
</dbReference>
<organism evidence="2 3">
    <name type="scientific">Geodermatophilus siccatus</name>
    <dbReference type="NCBI Taxonomy" id="1137991"/>
    <lineage>
        <taxon>Bacteria</taxon>
        <taxon>Bacillati</taxon>
        <taxon>Actinomycetota</taxon>
        <taxon>Actinomycetes</taxon>
        <taxon>Geodermatophilales</taxon>
        <taxon>Geodermatophilaceae</taxon>
        <taxon>Geodermatophilus</taxon>
    </lineage>
</organism>
<evidence type="ECO:0000313" key="2">
    <source>
        <dbReference type="EMBL" id="SDN26212.1"/>
    </source>
</evidence>
<dbReference type="Proteomes" id="UP000198680">
    <property type="component" value="Unassembled WGS sequence"/>
</dbReference>
<dbReference type="PANTHER" id="PTHR41521:SF4">
    <property type="entry name" value="BLR0684 PROTEIN"/>
    <property type="match status" value="1"/>
</dbReference>
<evidence type="ECO:0000259" key="1">
    <source>
        <dbReference type="Pfam" id="PF07045"/>
    </source>
</evidence>
<keyword evidence="3" id="KW-1185">Reference proteome</keyword>
<proteinExistence type="predicted"/>
<dbReference type="OrthoDB" id="9806380at2"/>
<name>A0A1G9ZXB4_9ACTN</name>
<dbReference type="RefSeq" id="WP_091223465.1">
    <property type="nucleotide sequence ID" value="NZ_FNHE01000015.1"/>
</dbReference>
<dbReference type="STRING" id="1137991.SAMN05660642_04435"/>
<dbReference type="SUPFAM" id="SSF54909">
    <property type="entry name" value="Dimeric alpha+beta barrel"/>
    <property type="match status" value="1"/>
</dbReference>
<gene>
    <name evidence="2" type="ORF">SAMN05660642_04435</name>
</gene>
<dbReference type="InterPro" id="IPR011008">
    <property type="entry name" value="Dimeric_a/b-barrel"/>
</dbReference>
<feature type="domain" description="DUF1330" evidence="1">
    <location>
        <begin position="6"/>
        <end position="98"/>
    </location>
</feature>
<dbReference type="Pfam" id="PF07045">
    <property type="entry name" value="DUF1330"/>
    <property type="match status" value="1"/>
</dbReference>
<reference evidence="3" key="1">
    <citation type="submission" date="2016-10" db="EMBL/GenBank/DDBJ databases">
        <authorList>
            <person name="Varghese N."/>
            <person name="Submissions S."/>
        </authorList>
    </citation>
    <scope>NUCLEOTIDE SEQUENCE [LARGE SCALE GENOMIC DNA]</scope>
    <source>
        <strain evidence="3">DSM 45419</strain>
    </source>
</reference>
<dbReference type="InterPro" id="IPR010753">
    <property type="entry name" value="DUF1330"/>
</dbReference>
<protein>
    <submittedName>
        <fullName evidence="2">Uncharacterized conserved protein, DUF1330 family</fullName>
    </submittedName>
</protein>
<accession>A0A1G9ZXB4</accession>
<dbReference type="EMBL" id="FNHE01000015">
    <property type="protein sequence ID" value="SDN26212.1"/>
    <property type="molecule type" value="Genomic_DNA"/>
</dbReference>
<dbReference type="Gene3D" id="3.30.70.100">
    <property type="match status" value="1"/>
</dbReference>
<sequence length="112" mass="11701">MSGFGSYAVAHLETVAMGPEIAEYLARIDATLEPFGGRFLVHGARAEVVEGPWQGDLVVIGFPDAAGARAWYSSAAYQEIVGLRTGSSTGWAVLVEGVTGPHRATDVLAAQP</sequence>
<evidence type="ECO:0000313" key="3">
    <source>
        <dbReference type="Proteomes" id="UP000198680"/>
    </source>
</evidence>